<accession>A0A4R9K6I7</accession>
<gene>
    <name evidence="1" type="ORF">EHQ64_11150</name>
</gene>
<organism evidence="1 2">
    <name type="scientific">Leptospira sarikeiensis</name>
    <dbReference type="NCBI Taxonomy" id="2484943"/>
    <lineage>
        <taxon>Bacteria</taxon>
        <taxon>Pseudomonadati</taxon>
        <taxon>Spirochaetota</taxon>
        <taxon>Spirochaetia</taxon>
        <taxon>Leptospirales</taxon>
        <taxon>Leptospiraceae</taxon>
        <taxon>Leptospira</taxon>
    </lineage>
</organism>
<dbReference type="AlphaFoldDB" id="A0A4R9K6I7"/>
<name>A0A4R9K6I7_9LEPT</name>
<comment type="caution">
    <text evidence="1">The sequence shown here is derived from an EMBL/GenBank/DDBJ whole genome shotgun (WGS) entry which is preliminary data.</text>
</comment>
<dbReference type="Proteomes" id="UP000297762">
    <property type="component" value="Unassembled WGS sequence"/>
</dbReference>
<proteinExistence type="predicted"/>
<reference evidence="1" key="1">
    <citation type="journal article" date="2019" name="PLoS Negl. Trop. Dis.">
        <title>Revisiting the worldwide diversity of Leptospira species in the environment.</title>
        <authorList>
            <person name="Vincent A.T."/>
            <person name="Schiettekatte O."/>
            <person name="Bourhy P."/>
            <person name="Veyrier F.J."/>
            <person name="Picardeau M."/>
        </authorList>
    </citation>
    <scope>NUCLEOTIDE SEQUENCE [LARGE SCALE GENOMIC DNA]</scope>
    <source>
        <strain evidence="1">201702455</strain>
    </source>
</reference>
<protein>
    <submittedName>
        <fullName evidence="1">Uncharacterized protein</fullName>
    </submittedName>
</protein>
<dbReference type="RefSeq" id="WP_135649570.1">
    <property type="nucleotide sequence ID" value="NZ_RQGF01000027.1"/>
</dbReference>
<evidence type="ECO:0000313" key="1">
    <source>
        <dbReference type="EMBL" id="TGL61166.1"/>
    </source>
</evidence>
<evidence type="ECO:0000313" key="2">
    <source>
        <dbReference type="Proteomes" id="UP000297762"/>
    </source>
</evidence>
<keyword evidence="2" id="KW-1185">Reference proteome</keyword>
<dbReference type="EMBL" id="RQGF01000027">
    <property type="protein sequence ID" value="TGL61166.1"/>
    <property type="molecule type" value="Genomic_DNA"/>
</dbReference>
<sequence length="88" mass="10554">MTDDFKPIKGTEKESLLELLRKHQVRPALLHEDSKNLTITLTLQIKEDNYFTFGDFKERAKEYEDLLKMKFRFENPEYRILKNYGILG</sequence>